<evidence type="ECO:0000259" key="3">
    <source>
        <dbReference type="Pfam" id="PF26180"/>
    </source>
</evidence>
<feature type="domain" description="PAP/OAS1 substrate-binding-related" evidence="3">
    <location>
        <begin position="209"/>
        <end position="354"/>
    </location>
</feature>
<gene>
    <name evidence="4" type="ORF">Syun_016985</name>
</gene>
<feature type="compositionally biased region" description="Polar residues" evidence="1">
    <location>
        <begin position="808"/>
        <end position="822"/>
    </location>
</feature>
<dbReference type="Pfam" id="PF26180">
    <property type="entry name" value="PAP-OAS1"/>
    <property type="match status" value="1"/>
</dbReference>
<dbReference type="PANTHER" id="PTHR45979">
    <property type="entry name" value="PAP/OAS1 SUBSTRATE-BINDING DOMAIN SUPERFAMILY"/>
    <property type="match status" value="1"/>
</dbReference>
<name>A0AAP0J666_9MAGN</name>
<feature type="region of interest" description="Disordered" evidence="1">
    <location>
        <begin position="446"/>
        <end position="477"/>
    </location>
</feature>
<dbReference type="AlphaFoldDB" id="A0AAP0J666"/>
<organism evidence="4 5">
    <name type="scientific">Stephania yunnanensis</name>
    <dbReference type="NCBI Taxonomy" id="152371"/>
    <lineage>
        <taxon>Eukaryota</taxon>
        <taxon>Viridiplantae</taxon>
        <taxon>Streptophyta</taxon>
        <taxon>Embryophyta</taxon>
        <taxon>Tracheophyta</taxon>
        <taxon>Spermatophyta</taxon>
        <taxon>Magnoliopsida</taxon>
        <taxon>Ranunculales</taxon>
        <taxon>Menispermaceae</taxon>
        <taxon>Menispermoideae</taxon>
        <taxon>Cissampelideae</taxon>
        <taxon>Stephania</taxon>
    </lineage>
</organism>
<dbReference type="InterPro" id="IPR058921">
    <property type="entry name" value="PAP/OAS1-rel"/>
</dbReference>
<dbReference type="PANTHER" id="PTHR45979:SF2">
    <property type="entry name" value="PAP_OAS1 SUBSTRATE-BINDING DOMAIN SUPERFAMILY"/>
    <property type="match status" value="1"/>
</dbReference>
<evidence type="ECO:0000256" key="1">
    <source>
        <dbReference type="SAM" id="MobiDB-lite"/>
    </source>
</evidence>
<protein>
    <recommendedName>
        <fullName evidence="6">Polymerase nucleotidyl transferase domain-containing protein</fullName>
    </recommendedName>
</protein>
<dbReference type="CDD" id="cd05402">
    <property type="entry name" value="NT_PAP_TUTase"/>
    <property type="match status" value="1"/>
</dbReference>
<dbReference type="InterPro" id="IPR058920">
    <property type="entry name" value="PAP-OAS1-bd-rel"/>
</dbReference>
<feature type="region of interest" description="Disordered" evidence="1">
    <location>
        <begin position="727"/>
        <end position="870"/>
    </location>
</feature>
<evidence type="ECO:0000259" key="2">
    <source>
        <dbReference type="Pfam" id="PF22600"/>
    </source>
</evidence>
<keyword evidence="5" id="KW-1185">Reference proteome</keyword>
<evidence type="ECO:0000313" key="4">
    <source>
        <dbReference type="EMBL" id="KAK9128188.1"/>
    </source>
</evidence>
<dbReference type="SUPFAM" id="SSF81631">
    <property type="entry name" value="PAP/OAS1 substrate-binding domain"/>
    <property type="match status" value="1"/>
</dbReference>
<dbReference type="Proteomes" id="UP001420932">
    <property type="component" value="Unassembled WGS sequence"/>
</dbReference>
<dbReference type="Pfam" id="PF22600">
    <property type="entry name" value="MTPAP-like_central"/>
    <property type="match status" value="1"/>
</dbReference>
<comment type="caution">
    <text evidence="4">The sequence shown here is derived from an EMBL/GenBank/DDBJ whole genome shotgun (WGS) entry which is preliminary data.</text>
</comment>
<sequence>MGELQSLQPNGFAIEDHRLFAAAPSSPLSSSSSANPDPSLIGDDCWLRAVETTREIICRIQPTIVSERRREAVIDYVQRLIRGYLGCEVFPFGSVPLKTYLPDGDIDLTALCVQNVEDALASDVRAVLEREEQNKIAEFEVKDIQYIHAEVKLVKCLVQNIVVDISFNQLGGLCTLCFLEQPKVIEPALAWPFVFAKCGVASLGTWMCVYLCSLNNPLAVLYKFLDYFSKFDWDNYCVSLNGPVCLSSLPEIVAEVPDNGGGPLLLSKDFLRNCVETFCVSSKGFESSRPFPQKHLNIIDPLKENNNLGRSINKGNFYRIRSAFTYGARKLGQILLLPTECIPSELKKFFMNTLDRHGSGQRPDVQDPVPVFSINGSGPELSNFDVEKSTNVLRNSGSHCKNSNGTKEGSSCIPQDLLADGFADIDVFGSEERISVECNGMVEDSRVSSLTPCDSEDGSSSRSQGQGDSDISSASCSEPETSKYVTASFSPLCISHVPIENGEHVNESPIQSAGANSSVFDHKLSFRLPPSFSGDPGLVARQGPEETELAGTSSVLSCRNHETPATAIRKDGFSVPNCVSYTAEDSCIDYREWDRGNGTFSYGTVTSFSDLSGEYDSHFNSLLFALWCHEYVFYGPVLPFPSPLPSQIRNRHAFETVHRSMQLKRKMFPHMNANGIVPRQHFYSVNPQLLSGAAFGADEVPKHRGTGTYFPDMNHLAYRDRNISGRGRAASPVAHSSVHRLNRDNGWTTAQPEKSPVDKGSNGPILSSRARPGPLEFFQAGRTPSRSLPHGNNGFLVPSQKLEFGSLGQMSSDSPSELNRQSPFAPHGQVSSSVTSLTERPGPDQVANAERVSLQSYHLKDDTDFPPLPS</sequence>
<feature type="compositionally biased region" description="Low complexity" evidence="1">
    <location>
        <begin position="458"/>
        <end position="475"/>
    </location>
</feature>
<dbReference type="Gene3D" id="3.30.460.10">
    <property type="entry name" value="Beta Polymerase, domain 2"/>
    <property type="match status" value="1"/>
</dbReference>
<feature type="domain" description="Poly(A) RNA polymerase mitochondrial-like central palm" evidence="2">
    <location>
        <begin position="53"/>
        <end position="173"/>
    </location>
</feature>
<reference evidence="4 5" key="1">
    <citation type="submission" date="2024-01" db="EMBL/GenBank/DDBJ databases">
        <title>Genome assemblies of Stephania.</title>
        <authorList>
            <person name="Yang L."/>
        </authorList>
    </citation>
    <scope>NUCLEOTIDE SEQUENCE [LARGE SCALE GENOMIC DNA]</scope>
    <source>
        <strain evidence="4">YNDBR</strain>
        <tissue evidence="4">Leaf</tissue>
    </source>
</reference>
<dbReference type="InterPro" id="IPR043519">
    <property type="entry name" value="NT_sf"/>
</dbReference>
<dbReference type="SUPFAM" id="SSF81301">
    <property type="entry name" value="Nucleotidyltransferase"/>
    <property type="match status" value="1"/>
</dbReference>
<proteinExistence type="predicted"/>
<dbReference type="EMBL" id="JBBNAF010000007">
    <property type="protein sequence ID" value="KAK9128188.1"/>
    <property type="molecule type" value="Genomic_DNA"/>
</dbReference>
<accession>A0AAP0J666</accession>
<evidence type="ECO:0008006" key="6">
    <source>
        <dbReference type="Google" id="ProtNLM"/>
    </source>
</evidence>
<feature type="compositionally biased region" description="Polar residues" evidence="1">
    <location>
        <begin position="829"/>
        <end position="838"/>
    </location>
</feature>
<dbReference type="Gene3D" id="1.10.1410.10">
    <property type="match status" value="1"/>
</dbReference>
<dbReference type="InterPro" id="IPR054708">
    <property type="entry name" value="MTPAP-like_central"/>
</dbReference>
<evidence type="ECO:0000313" key="5">
    <source>
        <dbReference type="Proteomes" id="UP001420932"/>
    </source>
</evidence>